<dbReference type="PANTHER" id="PTHR43153">
    <property type="entry name" value="ELECTRON TRANSFER FLAVOPROTEIN ALPHA"/>
    <property type="match status" value="1"/>
</dbReference>
<accession>A0A6H0SFQ8</accession>
<dbReference type="GO" id="GO:0033539">
    <property type="term" value="P:fatty acid beta-oxidation using acyl-CoA dehydrogenase"/>
    <property type="evidence" value="ECO:0007669"/>
    <property type="project" value="TreeGrafter"/>
</dbReference>
<dbReference type="Gene3D" id="3.40.50.620">
    <property type="entry name" value="HUPs"/>
    <property type="match status" value="1"/>
</dbReference>
<dbReference type="Gene3D" id="3.40.50.1220">
    <property type="entry name" value="TPP-binding domain"/>
    <property type="match status" value="1"/>
</dbReference>
<dbReference type="PIRSF" id="PIRSF000089">
    <property type="entry name" value="Electra_flavoP_a"/>
    <property type="match status" value="1"/>
</dbReference>
<dbReference type="SUPFAM" id="SSF52402">
    <property type="entry name" value="Adenine nucleotide alpha hydrolases-like"/>
    <property type="match status" value="1"/>
</dbReference>
<feature type="binding site" evidence="4">
    <location>
        <begin position="229"/>
        <end position="230"/>
    </location>
    <ligand>
        <name>FAD</name>
        <dbReference type="ChEBI" id="CHEBI:57692"/>
    </ligand>
</feature>
<protein>
    <submittedName>
        <fullName evidence="6">Electron transfer flavoprotein subunit alpha/FixB family protein</fullName>
    </submittedName>
</protein>
<dbReference type="SMART" id="SM00893">
    <property type="entry name" value="ETF"/>
    <property type="match status" value="1"/>
</dbReference>
<feature type="binding site" evidence="4">
    <location>
        <position position="281"/>
    </location>
    <ligand>
        <name>FAD</name>
        <dbReference type="ChEBI" id="CHEBI:57692"/>
    </ligand>
</feature>
<comment type="function">
    <text evidence="3">The electron transfer flavoprotein serves as a specific electron acceptor for other dehydrogenases. It transfers the electrons to the main respiratory chain via ETF-ubiquinone oxidoreductase (ETF dehydrogenase).</text>
</comment>
<reference evidence="6 7" key="1">
    <citation type="submission" date="2018-09" db="EMBL/GenBank/DDBJ databases">
        <title>Glutamicibacter mishrai S5-52T (LMG 29155T = KCTC 39846T).</title>
        <authorList>
            <person name="Das S.K."/>
        </authorList>
    </citation>
    <scope>NUCLEOTIDE SEQUENCE [LARGE SCALE GENOMIC DNA]</scope>
    <source>
        <strain evidence="6 7">S5-52</strain>
    </source>
</reference>
<dbReference type="InterPro" id="IPR029035">
    <property type="entry name" value="DHS-like_NAD/FAD-binding_dom"/>
</dbReference>
<feature type="domain" description="Electron transfer flavoprotein alpha/beta-subunit N-terminal" evidence="5">
    <location>
        <begin position="4"/>
        <end position="185"/>
    </location>
</feature>
<comment type="subunit">
    <text evidence="2">Heterodimer of an alpha and a beta subunit.</text>
</comment>
<dbReference type="InterPro" id="IPR014730">
    <property type="entry name" value="ETF_a/b_N"/>
</dbReference>
<dbReference type="EMBL" id="CP032549">
    <property type="protein sequence ID" value="QIV85990.1"/>
    <property type="molecule type" value="Genomic_DNA"/>
</dbReference>
<gene>
    <name evidence="6" type="ORF">D3791_01930</name>
</gene>
<evidence type="ECO:0000256" key="3">
    <source>
        <dbReference type="ARBA" id="ARBA00025649"/>
    </source>
</evidence>
<dbReference type="SUPFAM" id="SSF52467">
    <property type="entry name" value="DHS-like NAD/FAD-binding domain"/>
    <property type="match status" value="1"/>
</dbReference>
<evidence type="ECO:0000313" key="7">
    <source>
        <dbReference type="Proteomes" id="UP000502331"/>
    </source>
</evidence>
<organism evidence="6 7">
    <name type="scientific">Glutamicibacter mishrai</name>
    <dbReference type="NCBI Taxonomy" id="1775880"/>
    <lineage>
        <taxon>Bacteria</taxon>
        <taxon>Bacillati</taxon>
        <taxon>Actinomycetota</taxon>
        <taxon>Actinomycetes</taxon>
        <taxon>Micrococcales</taxon>
        <taxon>Micrococcaceae</taxon>
        <taxon>Glutamicibacter</taxon>
    </lineage>
</organism>
<feature type="binding site" evidence="4">
    <location>
        <position position="206"/>
    </location>
    <ligand>
        <name>FAD</name>
        <dbReference type="ChEBI" id="CHEBI:57692"/>
    </ligand>
</feature>
<evidence type="ECO:0000313" key="6">
    <source>
        <dbReference type="EMBL" id="QIV85990.1"/>
    </source>
</evidence>
<comment type="similarity">
    <text evidence="1">Belongs to the ETF alpha-subunit/FixB family.</text>
</comment>
<dbReference type="Pfam" id="PF00766">
    <property type="entry name" value="ETF_alpha"/>
    <property type="match status" value="1"/>
</dbReference>
<dbReference type="GO" id="GO:0009055">
    <property type="term" value="F:electron transfer activity"/>
    <property type="evidence" value="ECO:0007669"/>
    <property type="project" value="InterPro"/>
</dbReference>
<dbReference type="Proteomes" id="UP000502331">
    <property type="component" value="Chromosome"/>
</dbReference>
<evidence type="ECO:0000256" key="1">
    <source>
        <dbReference type="ARBA" id="ARBA00005817"/>
    </source>
</evidence>
<dbReference type="InterPro" id="IPR014731">
    <property type="entry name" value="ETF_asu_C"/>
</dbReference>
<dbReference type="RefSeq" id="WP_022876600.1">
    <property type="nucleotide sequence ID" value="NZ_CP032549.1"/>
</dbReference>
<dbReference type="AlphaFoldDB" id="A0A6H0SFQ8"/>
<keyword evidence="7" id="KW-1185">Reference proteome</keyword>
<sequence length="316" mass="32812">MPSALVFFNELSDAPSKAQRELLTLASRFDRATLAVASEVPQSAQDVVSGYGVDKLLVAPGNDDVFIDHALSALAAAVKQSEADVVLVANDNFNREIAARLAVRLDGAVITDAIDVSADLVVTKDELAGSYSAQAKATNGTLFVTVKPNSIEDAPQPQSQGQQLEVQPLDYEAAATPAIRIVATEAKAVSDRPKLTEARVVVAGGRGVNGDFGPVEDLADALAGAVGASRAATDAGWISHDAQIGQTGVTVSPQLFISAGISGAIQQKAGMQTSKCIIAINKDVDAPVFEIADFGIVGDLAKVLPQAAEEIRRRQA</sequence>
<dbReference type="InterPro" id="IPR001308">
    <property type="entry name" value="ETF_a/FixB"/>
</dbReference>
<dbReference type="PANTHER" id="PTHR43153:SF1">
    <property type="entry name" value="ELECTRON TRANSFER FLAVOPROTEIN SUBUNIT ALPHA, MITOCHONDRIAL"/>
    <property type="match status" value="1"/>
</dbReference>
<evidence type="ECO:0000259" key="5">
    <source>
        <dbReference type="SMART" id="SM00893"/>
    </source>
</evidence>
<name>A0A6H0SFQ8_9MICC</name>
<keyword evidence="4" id="KW-0274">FAD</keyword>
<feature type="binding site" evidence="4">
    <location>
        <begin position="243"/>
        <end position="247"/>
    </location>
    <ligand>
        <name>FAD</name>
        <dbReference type="ChEBI" id="CHEBI:57692"/>
    </ligand>
</feature>
<comment type="cofactor">
    <cofactor evidence="4">
        <name>FAD</name>
        <dbReference type="ChEBI" id="CHEBI:57692"/>
    </cofactor>
    <text evidence="4">Binds 1 FAD per dimer.</text>
</comment>
<dbReference type="GO" id="GO:0050660">
    <property type="term" value="F:flavin adenine dinucleotide binding"/>
    <property type="evidence" value="ECO:0007669"/>
    <property type="project" value="InterPro"/>
</dbReference>
<keyword evidence="4" id="KW-0285">Flavoprotein</keyword>
<evidence type="ECO:0000256" key="2">
    <source>
        <dbReference type="ARBA" id="ARBA00011355"/>
    </source>
</evidence>
<dbReference type="InterPro" id="IPR014729">
    <property type="entry name" value="Rossmann-like_a/b/a_fold"/>
</dbReference>
<evidence type="ECO:0000256" key="4">
    <source>
        <dbReference type="PIRSR" id="PIRSR000089-1"/>
    </source>
</evidence>
<proteinExistence type="inferred from homology"/>
<dbReference type="Pfam" id="PF01012">
    <property type="entry name" value="ETF"/>
    <property type="match status" value="1"/>
</dbReference>